<reference evidence="10" key="1">
    <citation type="submission" date="2013-12" db="EMBL/GenBank/DDBJ databases">
        <authorList>
            <person name="Genoscope - CEA"/>
        </authorList>
    </citation>
    <scope>NUCLEOTIDE SEQUENCE</scope>
    <source>
        <strain evidence="10">CBS 1993</strain>
    </source>
</reference>
<feature type="domain" description="Peptidase M20 dimerisation" evidence="9">
    <location>
        <begin position="274"/>
        <end position="429"/>
    </location>
</feature>
<dbReference type="GeneID" id="34517641"/>
<organism evidence="10 11">
    <name type="scientific">Kuraishia capsulata CBS 1993</name>
    <dbReference type="NCBI Taxonomy" id="1382522"/>
    <lineage>
        <taxon>Eukaryota</taxon>
        <taxon>Fungi</taxon>
        <taxon>Dikarya</taxon>
        <taxon>Ascomycota</taxon>
        <taxon>Saccharomycotina</taxon>
        <taxon>Pichiomycetes</taxon>
        <taxon>Pichiales</taxon>
        <taxon>Pichiaceae</taxon>
        <taxon>Kuraishia</taxon>
    </lineage>
</organism>
<feature type="active site" description="Proton acceptor" evidence="6">
    <location>
        <position position="226"/>
    </location>
</feature>
<evidence type="ECO:0000256" key="7">
    <source>
        <dbReference type="PIRSR" id="PIRSR037217-2"/>
    </source>
</evidence>
<dbReference type="STRING" id="1382522.W6MFD1"/>
<evidence type="ECO:0000256" key="1">
    <source>
        <dbReference type="ARBA" id="ARBA00006247"/>
    </source>
</evidence>
<dbReference type="OrthoDB" id="3064516at2759"/>
<evidence type="ECO:0000256" key="6">
    <source>
        <dbReference type="PIRSR" id="PIRSR037217-1"/>
    </source>
</evidence>
<dbReference type="InterPro" id="IPR011650">
    <property type="entry name" value="Peptidase_M20_dimer"/>
</dbReference>
<sequence>MVAFEISTKKRRLVVGTIAGVIGVLGVSRYIAPVAMGVYPDAVGLADADRCPSLSKLAPAFDGSLFNLSYFHTPEYRNLSLDVWGGAVRIATPNYDDLGTIGEDPRWDVFFEFEDYLLKTFSTVASKAELHRVNTHGLVFSIAGSDPNLKPLMLTGHQDVVPVPPETALRWTHPPFDSYFDGKYLWGRGSSDCKNNVIGIFEALEALFSKGFDNKRGIIIALGFDEETSGKNGASHIAEYLLEKLGENSVFAIIDEGGLGVQDKYGSRFAYPSTGEKGYIDIIVTLDTDGGHSSVPPRHTSIGILAEVITEIESELYPIDISPKNPFYYQLQCEAKAANSMDNGFRADLLNLENADAKKRALTKISEDIISRMLISTSQAVDIIYGGVKINALPEQVTVKINNRVAYESSVEIVKNKILAKVSKVADKYGLGVVSYSNETSTVKSTEFAELPSGQFVLSFSNQLDPAPMTSTTNNPTWDLLGGTIRHIFEDFAEFPGSDLEVGSEVTVAPSVMTGNTDTKWYWRLTENIYRFTPIRQNARENAHAIDEKVELNAHIEGVAFFHELVRNFDAYEN</sequence>
<evidence type="ECO:0000256" key="8">
    <source>
        <dbReference type="SAM" id="Phobius"/>
    </source>
</evidence>
<dbReference type="InterPro" id="IPR001261">
    <property type="entry name" value="ArgE/DapE_CS"/>
</dbReference>
<dbReference type="RefSeq" id="XP_022456253.1">
    <property type="nucleotide sequence ID" value="XM_022604712.1"/>
</dbReference>
<comment type="similarity">
    <text evidence="1">Belongs to the peptidase M20A family.</text>
</comment>
<evidence type="ECO:0000313" key="10">
    <source>
        <dbReference type="EMBL" id="CDK24236.1"/>
    </source>
</evidence>
<evidence type="ECO:0000256" key="5">
    <source>
        <dbReference type="ARBA" id="ARBA00022833"/>
    </source>
</evidence>
<dbReference type="InterPro" id="IPR002933">
    <property type="entry name" value="Peptidase_M20"/>
</dbReference>
<keyword evidence="11" id="KW-1185">Reference proteome</keyword>
<dbReference type="PANTHER" id="PTHR45962">
    <property type="entry name" value="N-FATTY-ACYL-AMINO ACID SYNTHASE/HYDROLASE PM20D1"/>
    <property type="match status" value="1"/>
</dbReference>
<feature type="binding site" evidence="7">
    <location>
        <position position="157"/>
    </location>
    <ligand>
        <name>Zn(2+)</name>
        <dbReference type="ChEBI" id="CHEBI:29105"/>
        <label>2</label>
    </ligand>
</feature>
<dbReference type="Gene3D" id="3.30.70.360">
    <property type="match status" value="1"/>
</dbReference>
<dbReference type="Pfam" id="PF07687">
    <property type="entry name" value="M20_dimer"/>
    <property type="match status" value="1"/>
</dbReference>
<gene>
    <name evidence="10" type="ORF">KUCA_T00000196001</name>
</gene>
<dbReference type="SUPFAM" id="SSF53187">
    <property type="entry name" value="Zn-dependent exopeptidases"/>
    <property type="match status" value="1"/>
</dbReference>
<dbReference type="InterPro" id="IPR017141">
    <property type="entry name" value="Pept_M20_carboxypep"/>
</dbReference>
<evidence type="ECO:0000256" key="2">
    <source>
        <dbReference type="ARBA" id="ARBA00022670"/>
    </source>
</evidence>
<evidence type="ECO:0000313" key="11">
    <source>
        <dbReference type="Proteomes" id="UP000019384"/>
    </source>
</evidence>
<dbReference type="InterPro" id="IPR036264">
    <property type="entry name" value="Bact_exopeptidase_dim_dom"/>
</dbReference>
<dbReference type="Pfam" id="PF01546">
    <property type="entry name" value="Peptidase_M20"/>
    <property type="match status" value="1"/>
</dbReference>
<dbReference type="CDD" id="cd05674">
    <property type="entry name" value="M20_yscS"/>
    <property type="match status" value="1"/>
</dbReference>
<dbReference type="GO" id="GO:0051603">
    <property type="term" value="P:proteolysis involved in protein catabolic process"/>
    <property type="evidence" value="ECO:0007669"/>
    <property type="project" value="EnsemblFungi"/>
</dbReference>
<name>W6MFD1_9ASCO</name>
<dbReference type="HOGENOM" id="CLU_021802_11_0_1"/>
<proteinExistence type="inferred from homology"/>
<dbReference type="GO" id="GO:0046872">
    <property type="term" value="F:metal ion binding"/>
    <property type="evidence" value="ECO:0007669"/>
    <property type="project" value="UniProtKB-KW"/>
</dbReference>
<dbReference type="EMBL" id="HG793125">
    <property type="protein sequence ID" value="CDK24236.1"/>
    <property type="molecule type" value="Genomic_DNA"/>
</dbReference>
<dbReference type="AlphaFoldDB" id="W6MFD1"/>
<feature type="binding site" evidence="7">
    <location>
        <position position="192"/>
    </location>
    <ligand>
        <name>Zn(2+)</name>
        <dbReference type="ChEBI" id="CHEBI:29105"/>
        <label>1</label>
    </ligand>
</feature>
<keyword evidence="5 7" id="KW-0862">Zinc</keyword>
<dbReference type="PANTHER" id="PTHR45962:SF1">
    <property type="entry name" value="N-FATTY-ACYL-AMINO ACID SYNTHASE_HYDROLASE PM20D1"/>
    <property type="match status" value="1"/>
</dbReference>
<keyword evidence="8" id="KW-0812">Transmembrane</keyword>
<keyword evidence="2" id="KW-0645">Protease</keyword>
<feature type="binding site" evidence="7">
    <location>
        <position position="544"/>
    </location>
    <ligand>
        <name>Zn(2+)</name>
        <dbReference type="ChEBI" id="CHEBI:29105"/>
        <label>1</label>
    </ligand>
</feature>
<protein>
    <recommendedName>
        <fullName evidence="9">Peptidase M20 dimerisation domain-containing protein</fullName>
    </recommendedName>
</protein>
<dbReference type="InterPro" id="IPR047177">
    <property type="entry name" value="Pept_M20A"/>
</dbReference>
<dbReference type="PROSITE" id="PS00759">
    <property type="entry name" value="ARGE_DAPE_CPG2_2"/>
    <property type="match status" value="1"/>
</dbReference>
<accession>W6MFD1</accession>
<dbReference type="MEROPS" id="M20.002"/>
<feature type="active site" evidence="6">
    <location>
        <position position="159"/>
    </location>
</feature>
<feature type="binding site" evidence="7">
    <location>
        <position position="255"/>
    </location>
    <ligand>
        <name>Zn(2+)</name>
        <dbReference type="ChEBI" id="CHEBI:29105"/>
        <label>2</label>
    </ligand>
</feature>
<feature type="binding site" evidence="7">
    <location>
        <position position="227"/>
    </location>
    <ligand>
        <name>Zn(2+)</name>
        <dbReference type="ChEBI" id="CHEBI:29105"/>
        <label>1</label>
    </ligand>
</feature>
<dbReference type="Gene3D" id="3.40.630.10">
    <property type="entry name" value="Zn peptidases"/>
    <property type="match status" value="1"/>
</dbReference>
<dbReference type="GO" id="GO:0000328">
    <property type="term" value="C:fungal-type vacuole lumen"/>
    <property type="evidence" value="ECO:0007669"/>
    <property type="project" value="EnsemblFungi"/>
</dbReference>
<keyword evidence="4" id="KW-0378">Hydrolase</keyword>
<keyword evidence="8" id="KW-0472">Membrane</keyword>
<feature type="transmembrane region" description="Helical" evidence="8">
    <location>
        <begin position="12"/>
        <end position="32"/>
    </location>
</feature>
<keyword evidence="8" id="KW-1133">Transmembrane helix</keyword>
<dbReference type="PIRSF" id="PIRSF037217">
    <property type="entry name" value="Carboxypeptidase_S"/>
    <property type="match status" value="1"/>
</dbReference>
<dbReference type="PROSITE" id="PS00758">
    <property type="entry name" value="ARGE_DAPE_CPG2_1"/>
    <property type="match status" value="1"/>
</dbReference>
<feature type="binding site" evidence="7">
    <location>
        <position position="192"/>
    </location>
    <ligand>
        <name>Zn(2+)</name>
        <dbReference type="ChEBI" id="CHEBI:29105"/>
        <label>2</label>
    </ligand>
</feature>
<reference evidence="10" key="2">
    <citation type="submission" date="2014-02" db="EMBL/GenBank/DDBJ databases">
        <title>Complete DNA sequence of /Kuraishia capsulata/ illustrates novel genomic features among budding yeasts (/Saccharomycotina/).</title>
        <authorList>
            <person name="Morales L."/>
            <person name="Noel B."/>
            <person name="Porcel B."/>
            <person name="Marcet-Houben M."/>
            <person name="Hullo M-F."/>
            <person name="Sacerdot C."/>
            <person name="Tekaia F."/>
            <person name="Leh-Louis V."/>
            <person name="Despons L."/>
            <person name="Khanna V."/>
            <person name="Aury J-M."/>
            <person name="Barbe V."/>
            <person name="Couloux A."/>
            <person name="Labadie K."/>
            <person name="Pelletier E."/>
            <person name="Souciet J-L."/>
            <person name="Boekhout T."/>
            <person name="Gabaldon T."/>
            <person name="Wincker P."/>
            <person name="Dujon B."/>
        </authorList>
    </citation>
    <scope>NUCLEOTIDE SEQUENCE</scope>
    <source>
        <strain evidence="10">CBS 1993</strain>
    </source>
</reference>
<dbReference type="GO" id="GO:0004181">
    <property type="term" value="F:metallocarboxypeptidase activity"/>
    <property type="evidence" value="ECO:0007669"/>
    <property type="project" value="InterPro"/>
</dbReference>
<dbReference type="Proteomes" id="UP000019384">
    <property type="component" value="Unassembled WGS sequence"/>
</dbReference>
<dbReference type="Gene3D" id="1.10.150.900">
    <property type="match status" value="1"/>
</dbReference>
<keyword evidence="3 7" id="KW-0479">Metal-binding</keyword>
<evidence type="ECO:0000256" key="4">
    <source>
        <dbReference type="ARBA" id="ARBA00022801"/>
    </source>
</evidence>
<evidence type="ECO:0000259" key="9">
    <source>
        <dbReference type="Pfam" id="PF07687"/>
    </source>
</evidence>
<dbReference type="SUPFAM" id="SSF55031">
    <property type="entry name" value="Bacterial exopeptidase dimerisation domain"/>
    <property type="match status" value="1"/>
</dbReference>
<evidence type="ECO:0000256" key="3">
    <source>
        <dbReference type="ARBA" id="ARBA00022723"/>
    </source>
</evidence>